<accession>A0A9W6MS92</accession>
<dbReference type="InterPro" id="IPR029052">
    <property type="entry name" value="Metallo-depent_PP-like"/>
</dbReference>
<keyword evidence="4" id="KW-0540">Nuclease</keyword>
<keyword evidence="1" id="KW-0378">Hydrolase</keyword>
<dbReference type="SUPFAM" id="SSF56300">
    <property type="entry name" value="Metallo-dependent phosphatases"/>
    <property type="match status" value="1"/>
</dbReference>
<evidence type="ECO:0000259" key="2">
    <source>
        <dbReference type="Pfam" id="PF00149"/>
    </source>
</evidence>
<dbReference type="GO" id="GO:0004527">
    <property type="term" value="F:exonuclease activity"/>
    <property type="evidence" value="ECO:0007669"/>
    <property type="project" value="UniProtKB-KW"/>
</dbReference>
<keyword evidence="4" id="KW-0269">Exonuclease</keyword>
<dbReference type="AlphaFoldDB" id="A0A9W6MS92"/>
<dbReference type="Proteomes" id="UP000758856">
    <property type="component" value="Unassembled WGS sequence"/>
</dbReference>
<reference evidence="4 5" key="2">
    <citation type="submission" date="2021-01" db="EMBL/GenBank/DDBJ databases">
        <title>Genomic Encyclopedia of Type Strains, Phase IV (KMG-IV): sequencing the most valuable type-strain genomes for metagenomic binning, comparative biology and taxonomic classification.</title>
        <authorList>
            <person name="Goeker M."/>
        </authorList>
    </citation>
    <scope>NUCLEOTIDE SEQUENCE [LARGE SCALE GENOMIC DNA]</scope>
    <source>
        <strain evidence="4 5">DSM 6130</strain>
    </source>
</reference>
<name>A0A9W6MS92_9HYPH</name>
<dbReference type="InterPro" id="IPR050535">
    <property type="entry name" value="DNA_Repair-Maintenance_Comp"/>
</dbReference>
<dbReference type="Gene3D" id="3.60.21.10">
    <property type="match status" value="1"/>
</dbReference>
<comment type="caution">
    <text evidence="3">The sequence shown here is derived from an EMBL/GenBank/DDBJ whole genome shotgun (WGS) entry which is preliminary data.</text>
</comment>
<organism evidence="3 6">
    <name type="scientific">Methylopila capsulata</name>
    <dbReference type="NCBI Taxonomy" id="61654"/>
    <lineage>
        <taxon>Bacteria</taxon>
        <taxon>Pseudomonadati</taxon>
        <taxon>Pseudomonadota</taxon>
        <taxon>Alphaproteobacteria</taxon>
        <taxon>Hyphomicrobiales</taxon>
        <taxon>Methylopilaceae</taxon>
        <taxon>Methylopila</taxon>
    </lineage>
</organism>
<reference evidence="3" key="3">
    <citation type="submission" date="2023-01" db="EMBL/GenBank/DDBJ databases">
        <authorList>
            <person name="Sun Q."/>
            <person name="Evtushenko L."/>
        </authorList>
    </citation>
    <scope>NUCLEOTIDE SEQUENCE</scope>
    <source>
        <strain evidence="3">VKM B-1606</strain>
    </source>
</reference>
<dbReference type="PANTHER" id="PTHR30337">
    <property type="entry name" value="COMPONENT OF ATP-DEPENDENT DSDNA EXONUCLEASE"/>
    <property type="match status" value="1"/>
</dbReference>
<dbReference type="EMBL" id="BSFF01000002">
    <property type="protein sequence ID" value="GLK55994.1"/>
    <property type="molecule type" value="Genomic_DNA"/>
</dbReference>
<dbReference type="Pfam" id="PF00149">
    <property type="entry name" value="Metallophos"/>
    <property type="match status" value="1"/>
</dbReference>
<evidence type="ECO:0000313" key="6">
    <source>
        <dbReference type="Proteomes" id="UP001143400"/>
    </source>
</evidence>
<dbReference type="InterPro" id="IPR041796">
    <property type="entry name" value="Mre11_N"/>
</dbReference>
<gene>
    <name evidence="3" type="ORF">GCM10008170_20130</name>
    <name evidence="4" type="ORF">JOD31_000912</name>
</gene>
<evidence type="ECO:0000313" key="4">
    <source>
        <dbReference type="EMBL" id="MBM7850700.1"/>
    </source>
</evidence>
<reference evidence="3" key="1">
    <citation type="journal article" date="2014" name="Int. J. Syst. Evol. Microbiol.">
        <title>Complete genome sequence of Corynebacterium casei LMG S-19264T (=DSM 44701T), isolated from a smear-ripened cheese.</title>
        <authorList>
            <consortium name="US DOE Joint Genome Institute (JGI-PGF)"/>
            <person name="Walter F."/>
            <person name="Albersmeier A."/>
            <person name="Kalinowski J."/>
            <person name="Ruckert C."/>
        </authorList>
    </citation>
    <scope>NUCLEOTIDE SEQUENCE</scope>
    <source>
        <strain evidence="3">VKM B-1606</strain>
    </source>
</reference>
<dbReference type="RefSeq" id="WP_204949094.1">
    <property type="nucleotide sequence ID" value="NZ_BSFF01000002.1"/>
</dbReference>
<sequence>MASFSFLHAADLHLDSPLIGLSGRSPDFAARVEDASRTALDALVQLAIDEGCRFVLLAGDVFDGDLRNVRAGLFLVSRLARLREAGVGVYMILGNHDAENRFMAKLDFSDNVTLFSARAAHTATLPELDVAIHGRSFPQRDVTENLAQSYPPPVAGAFNIGMLHTACIGHEGEHAAYAPCSVQQLVNHGYDYWALGHIHDRGLLNERPYVLYPGNLQGRSARETGPKGATLVRVRDGVVESLEHRTLDAVRWAHERVDVGGAAATSDVLDRLREAMERAGEAAEGRPLALRLTLTGETPLHGELALRRAELREEAETIAAGLSADVWLEKLSLATRAPKAGEAAADPTVAGRIQAEIAALPVEALAERLEARIAEIRTRLPASARAEALVEALRAEAPARARALALALVGEGRDDALR</sequence>
<dbReference type="Proteomes" id="UP001143400">
    <property type="component" value="Unassembled WGS sequence"/>
</dbReference>
<evidence type="ECO:0000256" key="1">
    <source>
        <dbReference type="ARBA" id="ARBA00022801"/>
    </source>
</evidence>
<dbReference type="EMBL" id="JAFBCY010000001">
    <property type="protein sequence ID" value="MBM7850700.1"/>
    <property type="molecule type" value="Genomic_DNA"/>
</dbReference>
<keyword evidence="5" id="KW-1185">Reference proteome</keyword>
<dbReference type="InterPro" id="IPR004843">
    <property type="entry name" value="Calcineurin-like_PHP"/>
</dbReference>
<dbReference type="PIRSF" id="PIRSF033091">
    <property type="entry name" value="Pesterase_YhaO"/>
    <property type="match status" value="1"/>
</dbReference>
<proteinExistence type="predicted"/>
<evidence type="ECO:0000313" key="3">
    <source>
        <dbReference type="EMBL" id="GLK55994.1"/>
    </source>
</evidence>
<dbReference type="PANTHER" id="PTHR30337:SF7">
    <property type="entry name" value="PHOSPHOESTERASE"/>
    <property type="match status" value="1"/>
</dbReference>
<dbReference type="InterPro" id="IPR014576">
    <property type="entry name" value="Pesterase_YhaO"/>
</dbReference>
<feature type="domain" description="Calcineurin-like phosphoesterase" evidence="2">
    <location>
        <begin position="5"/>
        <end position="200"/>
    </location>
</feature>
<protein>
    <submittedName>
        <fullName evidence="4">DNA repair exonuclease SbcCD nuclease subunit</fullName>
    </submittedName>
    <submittedName>
        <fullName evidence="3">Metallophosphoesterase</fullName>
    </submittedName>
</protein>
<dbReference type="CDD" id="cd00840">
    <property type="entry name" value="MPP_Mre11_N"/>
    <property type="match status" value="1"/>
</dbReference>
<evidence type="ECO:0000313" key="5">
    <source>
        <dbReference type="Proteomes" id="UP000758856"/>
    </source>
</evidence>